<accession>A0A8S5TUH3</accession>
<protein>
    <submittedName>
        <fullName evidence="1">Uncharacterized protein</fullName>
    </submittedName>
</protein>
<proteinExistence type="predicted"/>
<reference evidence="1" key="1">
    <citation type="journal article" date="2021" name="Proc. Natl. Acad. Sci. U.S.A.">
        <title>A Catalog of Tens of Thousands of Viruses from Human Metagenomes Reveals Hidden Associations with Chronic Diseases.</title>
        <authorList>
            <person name="Tisza M.J."/>
            <person name="Buck C.B."/>
        </authorList>
    </citation>
    <scope>NUCLEOTIDE SEQUENCE</scope>
    <source>
        <strain evidence="1">CtWT735</strain>
    </source>
</reference>
<dbReference type="EMBL" id="BK015930">
    <property type="protein sequence ID" value="DAF85815.1"/>
    <property type="molecule type" value="Genomic_DNA"/>
</dbReference>
<organism evidence="1">
    <name type="scientific">Siphoviridae sp. ctWT735</name>
    <dbReference type="NCBI Taxonomy" id="2825538"/>
    <lineage>
        <taxon>Viruses</taxon>
        <taxon>Duplodnaviria</taxon>
        <taxon>Heunggongvirae</taxon>
        <taxon>Uroviricota</taxon>
        <taxon>Caudoviricetes</taxon>
    </lineage>
</organism>
<evidence type="ECO:0000313" key="1">
    <source>
        <dbReference type="EMBL" id="DAF85815.1"/>
    </source>
</evidence>
<sequence>MQGLTNAGVSGLRVYCSPETPNTTHDNDIWIVTDLPIEKVKFTDYNSYRTNPSLFREVGIAYIIQKINAYPDYKFYNNASIPFDKNNRMIFWPYMVSTYLTSGFTNLRAFVMKSGKWIAIALLSLPIYSNGKKQYIESIEATDGGTYKETGSDLVWTPSRVGVGYNPHLNIRIKAPFDFGAFTILRIESVIKGTSANRTCSVNIVDPESSNVIASGLLTIRDSIGSSQSMIQISNAIDMSEFIIRFGTTSATEVKISSIVFS</sequence>
<name>A0A8S5TUH3_9CAUD</name>